<dbReference type="AlphaFoldDB" id="A0A2I1I3A6"/>
<keyword evidence="2" id="KW-0812">Transmembrane</keyword>
<proteinExistence type="predicted"/>
<dbReference type="OrthoDB" id="3256579at2"/>
<comment type="caution">
    <text evidence="3">The sequence shown here is derived from an EMBL/GenBank/DDBJ whole genome shotgun (WGS) entry which is preliminary data.</text>
</comment>
<feature type="transmembrane region" description="Helical" evidence="2">
    <location>
        <begin position="201"/>
        <end position="219"/>
    </location>
</feature>
<feature type="transmembrane region" description="Helical" evidence="2">
    <location>
        <begin position="267"/>
        <end position="286"/>
    </location>
</feature>
<evidence type="ECO:0000313" key="4">
    <source>
        <dbReference type="Proteomes" id="UP000234545"/>
    </source>
</evidence>
<reference evidence="3 4" key="1">
    <citation type="submission" date="2017-12" db="EMBL/GenBank/DDBJ databases">
        <title>Phylogenetic diversity of female urinary microbiome.</title>
        <authorList>
            <person name="Thomas-White K."/>
            <person name="Wolfe A.J."/>
        </authorList>
    </citation>
    <scope>NUCLEOTIDE SEQUENCE [LARGE SCALE GENOMIC DNA]</scope>
    <source>
        <strain evidence="3 4">UMB0250</strain>
    </source>
</reference>
<keyword evidence="2" id="KW-1133">Transmembrane helix</keyword>
<feature type="region of interest" description="Disordered" evidence="1">
    <location>
        <begin position="144"/>
        <end position="177"/>
    </location>
</feature>
<dbReference type="EMBL" id="PKKJ01000021">
    <property type="protein sequence ID" value="PKY65605.1"/>
    <property type="molecule type" value="Genomic_DNA"/>
</dbReference>
<evidence type="ECO:0000313" key="3">
    <source>
        <dbReference type="EMBL" id="PKY65605.1"/>
    </source>
</evidence>
<evidence type="ECO:0000256" key="2">
    <source>
        <dbReference type="SAM" id="Phobius"/>
    </source>
</evidence>
<evidence type="ECO:0000256" key="1">
    <source>
        <dbReference type="SAM" id="MobiDB-lite"/>
    </source>
</evidence>
<keyword evidence="2" id="KW-0472">Membrane</keyword>
<dbReference type="RefSeq" id="WP_101628755.1">
    <property type="nucleotide sequence ID" value="NZ_PKKJ01000021.1"/>
</dbReference>
<accession>A0A2I1I3A6</accession>
<name>A0A2I1I3A6_9ACTO</name>
<feature type="region of interest" description="Disordered" evidence="1">
    <location>
        <begin position="114"/>
        <end position="133"/>
    </location>
</feature>
<sequence length="380" mass="40737">MSDQDFTPPKDDDFVAPETSEYFSDEPMMAEGEATNSAALPLTGEEVDLPGEISSADDIIGESSVVQTGQIEPVILTPHTTTIPVMTDENPAIVIDPVSDPTPTPRDVMANRVGTPATDATPATPASVEASTVQRRSFMTATPLEEAEEEAETTWKPREEAVETTEPEQPFVATTPTSLDDSIFEGATLTAEMPSRAGAHWGSLLSFFILAPIAWYLAADAGARMTNAMTGAPTPDTPLVSTLALGELLVAIVIGIALLIAACKSSLGPWFSGVITTIIGLPWLVVPAMTAEYTKPVLTWLYNWNTVGANFTHHVQLAGYSGRFLLMGIAMIFIGILSHRVRRTGRAEEVLRSEVEKVNPTSAHYTARARRKAEKAAGLR</sequence>
<protein>
    <submittedName>
        <fullName evidence="3">Uncharacterized protein</fullName>
    </submittedName>
</protein>
<gene>
    <name evidence="3" type="ORF">CYJ25_08720</name>
</gene>
<feature type="transmembrane region" description="Helical" evidence="2">
    <location>
        <begin position="239"/>
        <end position="260"/>
    </location>
</feature>
<dbReference type="Proteomes" id="UP000234545">
    <property type="component" value="Unassembled WGS sequence"/>
</dbReference>
<feature type="transmembrane region" description="Helical" evidence="2">
    <location>
        <begin position="317"/>
        <end position="337"/>
    </location>
</feature>
<feature type="compositionally biased region" description="Low complexity" evidence="1">
    <location>
        <begin position="115"/>
        <end position="126"/>
    </location>
</feature>
<organism evidence="3 4">
    <name type="scientific">Schaalia turicensis</name>
    <dbReference type="NCBI Taxonomy" id="131111"/>
    <lineage>
        <taxon>Bacteria</taxon>
        <taxon>Bacillati</taxon>
        <taxon>Actinomycetota</taxon>
        <taxon>Actinomycetes</taxon>
        <taxon>Actinomycetales</taxon>
        <taxon>Actinomycetaceae</taxon>
        <taxon>Schaalia</taxon>
    </lineage>
</organism>